<reference evidence="2" key="1">
    <citation type="journal article" date="2020" name="Stud. Mycol.">
        <title>101 Dothideomycetes genomes: a test case for predicting lifestyles and emergence of pathogens.</title>
        <authorList>
            <person name="Haridas S."/>
            <person name="Albert R."/>
            <person name="Binder M."/>
            <person name="Bloem J."/>
            <person name="Labutti K."/>
            <person name="Salamov A."/>
            <person name="Andreopoulos B."/>
            <person name="Baker S."/>
            <person name="Barry K."/>
            <person name="Bills G."/>
            <person name="Bluhm B."/>
            <person name="Cannon C."/>
            <person name="Castanera R."/>
            <person name="Culley D."/>
            <person name="Daum C."/>
            <person name="Ezra D."/>
            <person name="Gonzalez J."/>
            <person name="Henrissat B."/>
            <person name="Kuo A."/>
            <person name="Liang C."/>
            <person name="Lipzen A."/>
            <person name="Lutzoni F."/>
            <person name="Magnuson J."/>
            <person name="Mondo S."/>
            <person name="Nolan M."/>
            <person name="Ohm R."/>
            <person name="Pangilinan J."/>
            <person name="Park H.-J."/>
            <person name="Ramirez L."/>
            <person name="Alfaro M."/>
            <person name="Sun H."/>
            <person name="Tritt A."/>
            <person name="Yoshinaga Y."/>
            <person name="Zwiers L.-H."/>
            <person name="Turgeon B."/>
            <person name="Goodwin S."/>
            <person name="Spatafora J."/>
            <person name="Crous P."/>
            <person name="Grigoriev I."/>
        </authorList>
    </citation>
    <scope>NUCLEOTIDE SEQUENCE</scope>
    <source>
        <strain evidence="2">CBS 101060</strain>
    </source>
</reference>
<dbReference type="Proteomes" id="UP000799429">
    <property type="component" value="Unassembled WGS sequence"/>
</dbReference>
<dbReference type="OrthoDB" id="3825042at2759"/>
<sequence>MSFTKSLSSSVRTRPYIYSFTFNRAEINRFLSTNKILLEQKAVTSNHNPSPTLQQHRSPNSSPLKVWPFVAIFAIGSYLFTQIVKSRQGTAPANANRQLSAAPRAGTK</sequence>
<proteinExistence type="predicted"/>
<feature type="region of interest" description="Disordered" evidence="1">
    <location>
        <begin position="42"/>
        <end position="61"/>
    </location>
</feature>
<comment type="caution">
    <text evidence="2">The sequence shown here is derived from an EMBL/GenBank/DDBJ whole genome shotgun (WGS) entry which is preliminary data.</text>
</comment>
<keyword evidence="3" id="KW-1185">Reference proteome</keyword>
<dbReference type="EMBL" id="MU006089">
    <property type="protein sequence ID" value="KAF2842651.1"/>
    <property type="molecule type" value="Genomic_DNA"/>
</dbReference>
<protein>
    <submittedName>
        <fullName evidence="2">Uncharacterized protein</fullName>
    </submittedName>
</protein>
<organism evidence="2 3">
    <name type="scientific">Patellaria atrata CBS 101060</name>
    <dbReference type="NCBI Taxonomy" id="1346257"/>
    <lineage>
        <taxon>Eukaryota</taxon>
        <taxon>Fungi</taxon>
        <taxon>Dikarya</taxon>
        <taxon>Ascomycota</taxon>
        <taxon>Pezizomycotina</taxon>
        <taxon>Dothideomycetes</taxon>
        <taxon>Dothideomycetes incertae sedis</taxon>
        <taxon>Patellariales</taxon>
        <taxon>Patellariaceae</taxon>
        <taxon>Patellaria</taxon>
    </lineage>
</organism>
<gene>
    <name evidence="2" type="ORF">M501DRAFT_1012053</name>
</gene>
<dbReference type="AlphaFoldDB" id="A0A9P4VR82"/>
<evidence type="ECO:0000256" key="1">
    <source>
        <dbReference type="SAM" id="MobiDB-lite"/>
    </source>
</evidence>
<name>A0A9P4VR82_9PEZI</name>
<accession>A0A9P4VR82</accession>
<evidence type="ECO:0000313" key="3">
    <source>
        <dbReference type="Proteomes" id="UP000799429"/>
    </source>
</evidence>
<evidence type="ECO:0000313" key="2">
    <source>
        <dbReference type="EMBL" id="KAF2842651.1"/>
    </source>
</evidence>